<evidence type="ECO:0000256" key="2">
    <source>
        <dbReference type="ARBA" id="ARBA00022723"/>
    </source>
</evidence>
<dbReference type="PANTHER" id="PTHR11358">
    <property type="entry name" value="ARGINASE/AGMATINASE"/>
    <property type="match status" value="1"/>
</dbReference>
<dbReference type="PROSITE" id="PS51409">
    <property type="entry name" value="ARGINASE_2"/>
    <property type="match status" value="1"/>
</dbReference>
<dbReference type="Proteomes" id="UP000439550">
    <property type="component" value="Unassembled WGS sequence"/>
</dbReference>
<evidence type="ECO:0000256" key="3">
    <source>
        <dbReference type="ARBA" id="ARBA00022801"/>
    </source>
</evidence>
<feature type="binding site" evidence="4">
    <location>
        <position position="214"/>
    </location>
    <ligand>
        <name>Mn(2+)</name>
        <dbReference type="ChEBI" id="CHEBI:29035"/>
        <label>1</label>
    </ligand>
</feature>
<dbReference type="GO" id="GO:0033389">
    <property type="term" value="P:putrescine biosynthetic process from arginine, via agmatine"/>
    <property type="evidence" value="ECO:0007669"/>
    <property type="project" value="TreeGrafter"/>
</dbReference>
<dbReference type="Gene3D" id="3.40.800.10">
    <property type="entry name" value="Ureohydrolase domain"/>
    <property type="match status" value="1"/>
</dbReference>
<comment type="caution">
    <text evidence="6">The sequence shown here is derived from an EMBL/GenBank/DDBJ whole genome shotgun (WGS) entry which is preliminary data.</text>
</comment>
<accession>A0A7X1Z835</accession>
<evidence type="ECO:0000313" key="6">
    <source>
        <dbReference type="EMBL" id="MQW38477.1"/>
    </source>
</evidence>
<dbReference type="InterPro" id="IPR020855">
    <property type="entry name" value="Ureohydrolase_Mn_BS"/>
</dbReference>
<dbReference type="GO" id="GO:0046872">
    <property type="term" value="F:metal ion binding"/>
    <property type="evidence" value="ECO:0007669"/>
    <property type="project" value="UniProtKB-KW"/>
</dbReference>
<dbReference type="PIRSF" id="PIRSF036979">
    <property type="entry name" value="Arginase"/>
    <property type="match status" value="1"/>
</dbReference>
<dbReference type="GO" id="GO:0008783">
    <property type="term" value="F:agmatinase activity"/>
    <property type="evidence" value="ECO:0007669"/>
    <property type="project" value="UniProtKB-EC"/>
</dbReference>
<feature type="binding site" evidence="4">
    <location>
        <position position="135"/>
    </location>
    <ligand>
        <name>Mn(2+)</name>
        <dbReference type="ChEBI" id="CHEBI:29035"/>
        <label>1</label>
    </ligand>
</feature>
<proteinExistence type="inferred from homology"/>
<sequence length="284" mass="31782">MLKENRVTFIACDKTYEEAEFVLWGAPFDSTTSFRPGTRFASGTIRSESFGIETYSPYLDKDLNEDAKVFDAGDLELIFGESVRVLEQVKEMTAIIVSDGKIPVMIGGEHSLTSAPVHVLSEKFPDLEVIHFDAHTDLREDYLGNRWSHASVIKRCHDILGDGKIHSFGIRSGEKEEFYWAKEHIHLQRFNFDGLEETVECLKGKPVYFTLDLDVLDPSILPGTGTPEAGGVTFDELRFAISKLSELNIVGIDVMELSPHYDHSGSSTAVACKIIREILLTFSK</sequence>
<dbReference type="EMBL" id="WITJ01000001">
    <property type="protein sequence ID" value="MQW38477.1"/>
    <property type="molecule type" value="Genomic_DNA"/>
</dbReference>
<gene>
    <name evidence="6" type="primary">speB</name>
    <name evidence="6" type="ORF">GHI93_00740</name>
</gene>
<feature type="binding site" evidence="4">
    <location>
        <position position="137"/>
    </location>
    <ligand>
        <name>Mn(2+)</name>
        <dbReference type="ChEBI" id="CHEBI:29035"/>
        <label>1</label>
    </ligand>
</feature>
<dbReference type="OrthoDB" id="9788689at2"/>
<evidence type="ECO:0000313" key="7">
    <source>
        <dbReference type="Proteomes" id="UP000439550"/>
    </source>
</evidence>
<dbReference type="EC" id="3.5.3.11" evidence="6"/>
<dbReference type="PROSITE" id="PS01053">
    <property type="entry name" value="ARGINASE_1"/>
    <property type="match status" value="1"/>
</dbReference>
<evidence type="ECO:0000256" key="5">
    <source>
        <dbReference type="RuleBase" id="RU003684"/>
    </source>
</evidence>
<evidence type="ECO:0000256" key="4">
    <source>
        <dbReference type="PIRSR" id="PIRSR036979-1"/>
    </source>
</evidence>
<comment type="cofactor">
    <cofactor evidence="4">
        <name>Mn(2+)</name>
        <dbReference type="ChEBI" id="CHEBI:29035"/>
    </cofactor>
    <text evidence="4">Binds 2 manganese ions per subunit.</text>
</comment>
<keyword evidence="7" id="KW-1185">Reference proteome</keyword>
<keyword evidence="2 4" id="KW-0479">Metal-binding</keyword>
<feature type="binding site" evidence="4">
    <location>
        <position position="133"/>
    </location>
    <ligand>
        <name>Mn(2+)</name>
        <dbReference type="ChEBI" id="CHEBI:29035"/>
        <label>1</label>
    </ligand>
</feature>
<feature type="binding site" evidence="4">
    <location>
        <position position="212"/>
    </location>
    <ligand>
        <name>Mn(2+)</name>
        <dbReference type="ChEBI" id="CHEBI:29035"/>
        <label>1</label>
    </ligand>
</feature>
<evidence type="ECO:0000256" key="1">
    <source>
        <dbReference type="ARBA" id="ARBA00009227"/>
    </source>
</evidence>
<dbReference type="InterPro" id="IPR023696">
    <property type="entry name" value="Ureohydrolase_dom_sf"/>
</dbReference>
<dbReference type="AlphaFoldDB" id="A0A7X1Z835"/>
<dbReference type="Pfam" id="PF00491">
    <property type="entry name" value="Arginase"/>
    <property type="match status" value="1"/>
</dbReference>
<dbReference type="RefSeq" id="WP_153494683.1">
    <property type="nucleotide sequence ID" value="NZ_CAXYUY010000005.1"/>
</dbReference>
<name>A0A7X1Z835_9LACT</name>
<dbReference type="PANTHER" id="PTHR11358:SF26">
    <property type="entry name" value="GUANIDINO ACID HYDROLASE, MITOCHONDRIAL"/>
    <property type="match status" value="1"/>
</dbReference>
<dbReference type="InterPro" id="IPR005925">
    <property type="entry name" value="Agmatinase-rel"/>
</dbReference>
<dbReference type="InterPro" id="IPR006035">
    <property type="entry name" value="Ureohydrolase"/>
</dbReference>
<dbReference type="CDD" id="cd11593">
    <property type="entry name" value="Agmatinase-like_2"/>
    <property type="match status" value="1"/>
</dbReference>
<protein>
    <submittedName>
        <fullName evidence="6">Agmatinase</fullName>
        <ecNumber evidence="6">3.5.3.11</ecNumber>
    </submittedName>
</protein>
<keyword evidence="3 5" id="KW-0378">Hydrolase</keyword>
<comment type="similarity">
    <text evidence="1">Belongs to the arginase family. Agmatinase subfamily.</text>
</comment>
<keyword evidence="4" id="KW-0464">Manganese</keyword>
<dbReference type="SUPFAM" id="SSF52768">
    <property type="entry name" value="Arginase/deacetylase"/>
    <property type="match status" value="1"/>
</dbReference>
<organism evidence="6 7">
    <name type="scientific">Lactococcus hircilactis</name>
    <dbReference type="NCBI Taxonomy" id="1494462"/>
    <lineage>
        <taxon>Bacteria</taxon>
        <taxon>Bacillati</taxon>
        <taxon>Bacillota</taxon>
        <taxon>Bacilli</taxon>
        <taxon>Lactobacillales</taxon>
        <taxon>Streptococcaceae</taxon>
        <taxon>Lactococcus</taxon>
    </lineage>
</organism>
<dbReference type="NCBIfam" id="TIGR01230">
    <property type="entry name" value="agmatinase"/>
    <property type="match status" value="1"/>
</dbReference>
<feature type="binding site" evidence="4">
    <location>
        <position position="110"/>
    </location>
    <ligand>
        <name>Mn(2+)</name>
        <dbReference type="ChEBI" id="CHEBI:29035"/>
        <label>1</label>
    </ligand>
</feature>
<reference evidence="6 7" key="1">
    <citation type="submission" date="2019-10" db="EMBL/GenBank/DDBJ databases">
        <authorList>
            <person name="Dong K."/>
        </authorList>
    </citation>
    <scope>NUCLEOTIDE SEQUENCE [LARGE SCALE GENOMIC DNA]</scope>
    <source>
        <strain evidence="6 7">DSM 28960</strain>
    </source>
</reference>